<dbReference type="Proteomes" id="UP000030751">
    <property type="component" value="Unassembled WGS sequence"/>
</dbReference>
<sequence length="120" mass="13990">MKRWRFRQTQPLWSVFRIINESSLGTRRFRTGTKLLIHRPCTDTVSYSAVVLCTVIICVVDSHIDLSSTQHFPLIHCVACSLVRQVLSHPNRWCVATFTYFYLPNPQQWCNSIFEMLLAS</sequence>
<accession>W9PKE7</accession>
<proteinExistence type="predicted"/>
<reference evidence="1" key="2">
    <citation type="submission" date="2012-05" db="EMBL/GenBank/DDBJ databases">
        <title>Annotation of the Genome Sequence of Fusarium oxysporum HDV247.</title>
        <authorList>
            <consortium name="The Broad Institute Genomics Platform"/>
            <person name="Ma L.-J."/>
            <person name="Corby-Kistler H."/>
            <person name="Broz K."/>
            <person name="Gale L.R."/>
            <person name="Jonkers W."/>
            <person name="O'Donnell K."/>
            <person name="Ploetz R."/>
            <person name="Steinberg C."/>
            <person name="Schwartz D.C."/>
            <person name="VanEtten H."/>
            <person name="Zhou S."/>
            <person name="Young S.K."/>
            <person name="Zeng Q."/>
            <person name="Gargeya S."/>
            <person name="Fitzgerald M."/>
            <person name="Abouelleil A."/>
            <person name="Alvarado L."/>
            <person name="Chapman S.B."/>
            <person name="Gainer-Dewar J."/>
            <person name="Goldberg J."/>
            <person name="Griggs A."/>
            <person name="Gujja S."/>
            <person name="Hansen M."/>
            <person name="Howarth C."/>
            <person name="Imamovic A."/>
            <person name="Ireland A."/>
            <person name="Larimer J."/>
            <person name="McCowan C."/>
            <person name="Murphy C."/>
            <person name="Pearson M."/>
            <person name="Poon T.W."/>
            <person name="Priest M."/>
            <person name="Roberts A."/>
            <person name="Saif S."/>
            <person name="Shea T."/>
            <person name="Sykes S."/>
            <person name="Wortman J."/>
            <person name="Nusbaum C."/>
            <person name="Birren B."/>
        </authorList>
    </citation>
    <scope>NUCLEOTIDE SEQUENCE</scope>
    <source>
        <strain evidence="1">HDV247</strain>
    </source>
</reference>
<dbReference type="EMBL" id="JH650971">
    <property type="protein sequence ID" value="EXA45573.1"/>
    <property type="molecule type" value="Genomic_DNA"/>
</dbReference>
<name>W9PKE7_FUSOX</name>
<reference evidence="1" key="1">
    <citation type="submission" date="2011-10" db="EMBL/GenBank/DDBJ databases">
        <title>The Genome Sequence of Fusarium oxysporum HDV247.</title>
        <authorList>
            <consortium name="The Broad Institute Genome Sequencing Platform"/>
            <person name="Ma L.-J."/>
            <person name="Gale L.R."/>
            <person name="Schwartz D.C."/>
            <person name="Zhou S."/>
            <person name="Corby-Kistler H."/>
            <person name="Young S.K."/>
            <person name="Zeng Q."/>
            <person name="Gargeya S."/>
            <person name="Fitzgerald M."/>
            <person name="Haas B."/>
            <person name="Abouelleil A."/>
            <person name="Alvarado L."/>
            <person name="Arachchi H.M."/>
            <person name="Berlin A."/>
            <person name="Brown A."/>
            <person name="Chapman S.B."/>
            <person name="Chen Z."/>
            <person name="Dunbar C."/>
            <person name="Freedman E."/>
            <person name="Gearin G."/>
            <person name="Goldberg J."/>
            <person name="Griggs A."/>
            <person name="Gujja S."/>
            <person name="Heiman D."/>
            <person name="Howarth C."/>
            <person name="Larson L."/>
            <person name="Lui A."/>
            <person name="MacDonald P.J.P."/>
            <person name="Montmayeur A."/>
            <person name="Murphy C."/>
            <person name="Neiman D."/>
            <person name="Pearson M."/>
            <person name="Priest M."/>
            <person name="Roberts A."/>
            <person name="Saif S."/>
            <person name="Shea T."/>
            <person name="Shenoy N."/>
            <person name="Sisk P."/>
            <person name="Stolte C."/>
            <person name="Sykes S."/>
            <person name="Wortman J."/>
            <person name="Nusbaum C."/>
            <person name="Birren B."/>
        </authorList>
    </citation>
    <scope>NUCLEOTIDE SEQUENCE [LARGE SCALE GENOMIC DNA]</scope>
    <source>
        <strain evidence="1">HDV247</strain>
    </source>
</reference>
<evidence type="ECO:0000313" key="1">
    <source>
        <dbReference type="EMBL" id="EXA45573.1"/>
    </source>
</evidence>
<dbReference type="HOGENOM" id="CLU_2049791_0_0_1"/>
<dbReference type="AlphaFoldDB" id="W9PKE7"/>
<gene>
    <name evidence="1" type="ORF">FOVG_06546</name>
</gene>
<organism evidence="1">
    <name type="scientific">Fusarium oxysporum f. sp. pisi HDV247</name>
    <dbReference type="NCBI Taxonomy" id="1080344"/>
    <lineage>
        <taxon>Eukaryota</taxon>
        <taxon>Fungi</taxon>
        <taxon>Dikarya</taxon>
        <taxon>Ascomycota</taxon>
        <taxon>Pezizomycotina</taxon>
        <taxon>Sordariomycetes</taxon>
        <taxon>Hypocreomycetidae</taxon>
        <taxon>Hypocreales</taxon>
        <taxon>Nectriaceae</taxon>
        <taxon>Fusarium</taxon>
        <taxon>Fusarium oxysporum species complex</taxon>
    </lineage>
</organism>
<protein>
    <submittedName>
        <fullName evidence="1">Uncharacterized protein</fullName>
    </submittedName>
</protein>